<proteinExistence type="predicted"/>
<dbReference type="OrthoDB" id="2495482at2759"/>
<evidence type="ECO:0000313" key="1">
    <source>
        <dbReference type="EMBL" id="KAA1079522.1"/>
    </source>
</evidence>
<comment type="caution">
    <text evidence="1">The sequence shown here is derived from an EMBL/GenBank/DDBJ whole genome shotgun (WGS) entry which is preliminary data.</text>
</comment>
<dbReference type="Proteomes" id="UP000324748">
    <property type="component" value="Unassembled WGS sequence"/>
</dbReference>
<dbReference type="AlphaFoldDB" id="A0A5B0MSI8"/>
<evidence type="ECO:0000313" key="2">
    <source>
        <dbReference type="Proteomes" id="UP000324748"/>
    </source>
</evidence>
<dbReference type="EMBL" id="VSWC01000132">
    <property type="protein sequence ID" value="KAA1079522.1"/>
    <property type="molecule type" value="Genomic_DNA"/>
</dbReference>
<accession>A0A5B0MSI8</accession>
<sequence length="290" mass="31830">MLCPSPIHSTVIAAFSYFNTSVHPGILLISVHFCHPSPSHFLNPTDLEVTTSESRRNGLSARIGPPSQFSIPDIAPCNSEAPSPFIALMVSLPLTLDAQNLPNDYIVIENVNLAKGGLMRILSANGMTAFRLTKDLNTPSNGKTTTTLADGFQKKLFSLVSSNDDCKSKTTFTQLEGPVSKDGLPKRAYSYDPRGFRSNVWRFNVYNDVAGARQYYKFIKNRTNKGGIIYRVARGQGDVMVGRLRGQSRQDSWLNVPGGISTFTLSCTEGAPLPELVTMLAYAHIRHDQC</sequence>
<reference evidence="1 2" key="1">
    <citation type="submission" date="2019-05" db="EMBL/GenBank/DDBJ databases">
        <title>Emergence of the Ug99 lineage of the wheat stem rust pathogen through somatic hybridization.</title>
        <authorList>
            <person name="Li F."/>
            <person name="Upadhyaya N.M."/>
            <person name="Sperschneider J."/>
            <person name="Matny O."/>
            <person name="Nguyen-Phuc H."/>
            <person name="Mago R."/>
            <person name="Raley C."/>
            <person name="Miller M.E."/>
            <person name="Silverstein K.A.T."/>
            <person name="Henningsen E."/>
            <person name="Hirsch C.D."/>
            <person name="Visser B."/>
            <person name="Pretorius Z.A."/>
            <person name="Steffenson B.J."/>
            <person name="Schwessinger B."/>
            <person name="Dodds P.N."/>
            <person name="Figueroa M."/>
        </authorList>
    </citation>
    <scope>NUCLEOTIDE SEQUENCE [LARGE SCALE GENOMIC DNA]</scope>
    <source>
        <strain evidence="1">21-0</strain>
    </source>
</reference>
<organism evidence="1 2">
    <name type="scientific">Puccinia graminis f. sp. tritici</name>
    <dbReference type="NCBI Taxonomy" id="56615"/>
    <lineage>
        <taxon>Eukaryota</taxon>
        <taxon>Fungi</taxon>
        <taxon>Dikarya</taxon>
        <taxon>Basidiomycota</taxon>
        <taxon>Pucciniomycotina</taxon>
        <taxon>Pucciniomycetes</taxon>
        <taxon>Pucciniales</taxon>
        <taxon>Pucciniaceae</taxon>
        <taxon>Puccinia</taxon>
    </lineage>
</organism>
<gene>
    <name evidence="1" type="ORF">PGT21_014620</name>
</gene>
<keyword evidence="2" id="KW-1185">Reference proteome</keyword>
<protein>
    <submittedName>
        <fullName evidence="1">Uncharacterized protein</fullName>
    </submittedName>
</protein>
<name>A0A5B0MSI8_PUCGR</name>